<protein>
    <recommendedName>
        <fullName evidence="5">LRRCT domain-containing protein</fullName>
    </recommendedName>
</protein>
<name>A0AAV3AV75_PYXAD</name>
<organism evidence="6 7">
    <name type="scientific">Pyxicephalus adspersus</name>
    <name type="common">African bullfrog</name>
    <dbReference type="NCBI Taxonomy" id="30357"/>
    <lineage>
        <taxon>Eukaryota</taxon>
        <taxon>Metazoa</taxon>
        <taxon>Chordata</taxon>
        <taxon>Craniata</taxon>
        <taxon>Vertebrata</taxon>
        <taxon>Euteleostomi</taxon>
        <taxon>Amphibia</taxon>
        <taxon>Batrachia</taxon>
        <taxon>Anura</taxon>
        <taxon>Neobatrachia</taxon>
        <taxon>Ranoidea</taxon>
        <taxon>Pyxicephalidae</taxon>
        <taxon>Pyxicephalinae</taxon>
        <taxon>Pyxicephalus</taxon>
    </lineage>
</organism>
<dbReference type="InterPro" id="IPR032675">
    <property type="entry name" value="LRR_dom_sf"/>
</dbReference>
<dbReference type="InterPro" id="IPR003591">
    <property type="entry name" value="Leu-rich_rpt_typical-subtyp"/>
</dbReference>
<keyword evidence="2 4" id="KW-0732">Signal</keyword>
<comment type="caution">
    <text evidence="6">The sequence shown here is derived from an EMBL/GenBank/DDBJ whole genome shotgun (WGS) entry which is preliminary data.</text>
</comment>
<dbReference type="Proteomes" id="UP001181693">
    <property type="component" value="Unassembled WGS sequence"/>
</dbReference>
<proteinExistence type="predicted"/>
<evidence type="ECO:0000259" key="5">
    <source>
        <dbReference type="SMART" id="SM00082"/>
    </source>
</evidence>
<evidence type="ECO:0000256" key="2">
    <source>
        <dbReference type="ARBA" id="ARBA00022729"/>
    </source>
</evidence>
<dbReference type="SMART" id="SM00369">
    <property type="entry name" value="LRR_TYP"/>
    <property type="match status" value="6"/>
</dbReference>
<dbReference type="PRINTS" id="PR00019">
    <property type="entry name" value="LEURICHRPT"/>
</dbReference>
<dbReference type="PANTHER" id="PTHR24369:SF210">
    <property type="entry name" value="CHAOPTIN-RELATED"/>
    <property type="match status" value="1"/>
</dbReference>
<feature type="chain" id="PRO_5043360139" description="LRRCT domain-containing protein" evidence="4">
    <location>
        <begin position="22"/>
        <end position="319"/>
    </location>
</feature>
<evidence type="ECO:0000256" key="4">
    <source>
        <dbReference type="SAM" id="SignalP"/>
    </source>
</evidence>
<dbReference type="SMART" id="SM00082">
    <property type="entry name" value="LRRCT"/>
    <property type="match status" value="1"/>
</dbReference>
<dbReference type="AlphaFoldDB" id="A0AAV3AV75"/>
<evidence type="ECO:0000313" key="7">
    <source>
        <dbReference type="Proteomes" id="UP001181693"/>
    </source>
</evidence>
<dbReference type="InterPro" id="IPR000483">
    <property type="entry name" value="Cys-rich_flank_reg_C"/>
</dbReference>
<dbReference type="InterPro" id="IPR001611">
    <property type="entry name" value="Leu-rich_rpt"/>
</dbReference>
<dbReference type="SUPFAM" id="SSF52058">
    <property type="entry name" value="L domain-like"/>
    <property type="match status" value="1"/>
</dbReference>
<keyword evidence="7" id="KW-1185">Reference proteome</keyword>
<dbReference type="PROSITE" id="PS51450">
    <property type="entry name" value="LRR"/>
    <property type="match status" value="2"/>
</dbReference>
<dbReference type="InterPro" id="IPR050541">
    <property type="entry name" value="LRR_TM_domain-containing"/>
</dbReference>
<gene>
    <name evidence="6" type="ORF">GDO54_007404</name>
</gene>
<dbReference type="Pfam" id="PF00560">
    <property type="entry name" value="LRR_1"/>
    <property type="match status" value="1"/>
</dbReference>
<reference evidence="6" key="1">
    <citation type="thesis" date="2020" institute="ProQuest LLC" country="789 East Eisenhower Parkway, Ann Arbor, MI, USA">
        <title>Comparative Genomics and Chromosome Evolution.</title>
        <authorList>
            <person name="Mudd A.B."/>
        </authorList>
    </citation>
    <scope>NUCLEOTIDE SEQUENCE</scope>
    <source>
        <strain evidence="6">1538</strain>
        <tissue evidence="6">Blood</tissue>
    </source>
</reference>
<feature type="domain" description="LRRCT" evidence="5">
    <location>
        <begin position="182"/>
        <end position="231"/>
    </location>
</feature>
<evidence type="ECO:0000256" key="1">
    <source>
        <dbReference type="ARBA" id="ARBA00022614"/>
    </source>
</evidence>
<keyword evidence="1" id="KW-0433">Leucine-rich repeat</keyword>
<evidence type="ECO:0000256" key="3">
    <source>
        <dbReference type="ARBA" id="ARBA00022737"/>
    </source>
</evidence>
<dbReference type="PANTHER" id="PTHR24369">
    <property type="entry name" value="ANTIGEN BSP, PUTATIVE-RELATED"/>
    <property type="match status" value="1"/>
</dbReference>
<evidence type="ECO:0000313" key="6">
    <source>
        <dbReference type="EMBL" id="DBA31594.1"/>
    </source>
</evidence>
<feature type="signal peptide" evidence="4">
    <location>
        <begin position="1"/>
        <end position="21"/>
    </location>
</feature>
<keyword evidence="3" id="KW-0677">Repeat</keyword>
<dbReference type="GO" id="GO:0005886">
    <property type="term" value="C:plasma membrane"/>
    <property type="evidence" value="ECO:0007669"/>
    <property type="project" value="TreeGrafter"/>
</dbReference>
<dbReference type="Gene3D" id="3.80.10.10">
    <property type="entry name" value="Ribonuclease Inhibitor"/>
    <property type="match status" value="2"/>
</dbReference>
<accession>A0AAV3AV75</accession>
<dbReference type="Pfam" id="PF13855">
    <property type="entry name" value="LRR_8"/>
    <property type="match status" value="1"/>
</dbReference>
<sequence length="319" mass="35915">MAVYFQLFGIIGYLFLVPSTCCPETCRCTTATRPSVDCSYRNLIRVPADLPVNIKQLSLSVNYISNLDASSFANILEVTSLWLAYNKITAIQPGTFQNLTNLMSLDLSNNQLLDFPWKDLSTLEDLQLLNLNNNKLTMVLPETFKNSKSLRSLQLSNNHLYSLPERIFDPLTMLSHLQLHGNAFHCSCSLLWLMDWIKKVQAIDRKGDIACQTPSELKGVSLEKVPDLQCRKPLEVMGDDPELSNTLLLCKEVGVPYIKIHKKQESFGVTIKKFANGTIILNPACPRTVTFSHRHTASLAPPGMLLKFQNEYFCSSHCI</sequence>
<dbReference type="EMBL" id="DYDO01000002">
    <property type="protein sequence ID" value="DBA31594.1"/>
    <property type="molecule type" value="Genomic_DNA"/>
</dbReference>